<evidence type="ECO:0000313" key="2">
    <source>
        <dbReference type="EMBL" id="CAG6470071.1"/>
    </source>
</evidence>
<feature type="region of interest" description="Disordered" evidence="1">
    <location>
        <begin position="1"/>
        <end position="134"/>
    </location>
</feature>
<reference evidence="2" key="1">
    <citation type="submission" date="2021-05" db="EMBL/GenBank/DDBJ databases">
        <authorList>
            <person name="Alioto T."/>
            <person name="Alioto T."/>
            <person name="Gomez Garrido J."/>
        </authorList>
    </citation>
    <scope>NUCLEOTIDE SEQUENCE</scope>
</reference>
<dbReference type="AlphaFoldDB" id="A0A8D8B6C6"/>
<sequence length="134" mass="14388">MSGDQKRARSAQEAQRQHPGDGSGVQRQPNDSGAERQAEPHTANPLREWVPRGRCGRCGNEHRSEATTTAQDSRRPAAGTGSERVRREPVSTAQGPGQVRLSDDRCARLRLPGHVAGSDQLRTGHVAPVTPEGA</sequence>
<name>A0A8D8B6C6_CULPI</name>
<proteinExistence type="predicted"/>
<evidence type="ECO:0000256" key="1">
    <source>
        <dbReference type="SAM" id="MobiDB-lite"/>
    </source>
</evidence>
<accession>A0A8D8B6C6</accession>
<protein>
    <submittedName>
        <fullName evidence="2">(northern house mosquito) hypothetical protein</fullName>
    </submittedName>
</protein>
<organism evidence="2">
    <name type="scientific">Culex pipiens</name>
    <name type="common">House mosquito</name>
    <dbReference type="NCBI Taxonomy" id="7175"/>
    <lineage>
        <taxon>Eukaryota</taxon>
        <taxon>Metazoa</taxon>
        <taxon>Ecdysozoa</taxon>
        <taxon>Arthropoda</taxon>
        <taxon>Hexapoda</taxon>
        <taxon>Insecta</taxon>
        <taxon>Pterygota</taxon>
        <taxon>Neoptera</taxon>
        <taxon>Endopterygota</taxon>
        <taxon>Diptera</taxon>
        <taxon>Nematocera</taxon>
        <taxon>Culicoidea</taxon>
        <taxon>Culicidae</taxon>
        <taxon>Culicinae</taxon>
        <taxon>Culicini</taxon>
        <taxon>Culex</taxon>
        <taxon>Culex</taxon>
    </lineage>
</organism>
<dbReference type="EMBL" id="HBUE01064493">
    <property type="protein sequence ID" value="CAG6470071.1"/>
    <property type="molecule type" value="Transcribed_RNA"/>
</dbReference>